<gene>
    <name evidence="2" type="ORF">Pan54_06180</name>
</gene>
<dbReference type="Proteomes" id="UP000316095">
    <property type="component" value="Unassembled WGS sequence"/>
</dbReference>
<evidence type="ECO:0000313" key="3">
    <source>
        <dbReference type="Proteomes" id="UP000316095"/>
    </source>
</evidence>
<dbReference type="OrthoDB" id="251792at2"/>
<feature type="transmembrane region" description="Helical" evidence="1">
    <location>
        <begin position="277"/>
        <end position="299"/>
    </location>
</feature>
<dbReference type="EMBL" id="SJPG01000001">
    <property type="protein sequence ID" value="TWT59907.1"/>
    <property type="molecule type" value="Genomic_DNA"/>
</dbReference>
<reference evidence="2 3" key="1">
    <citation type="submission" date="2019-02" db="EMBL/GenBank/DDBJ databases">
        <title>Deep-cultivation of Planctomycetes and their phenomic and genomic characterization uncovers novel biology.</title>
        <authorList>
            <person name="Wiegand S."/>
            <person name="Jogler M."/>
            <person name="Boedeker C."/>
            <person name="Pinto D."/>
            <person name="Vollmers J."/>
            <person name="Rivas-Marin E."/>
            <person name="Kohn T."/>
            <person name="Peeters S.H."/>
            <person name="Heuer A."/>
            <person name="Rast P."/>
            <person name="Oberbeckmann S."/>
            <person name="Bunk B."/>
            <person name="Jeske O."/>
            <person name="Meyerdierks A."/>
            <person name="Storesund J.E."/>
            <person name="Kallscheuer N."/>
            <person name="Luecker S."/>
            <person name="Lage O.M."/>
            <person name="Pohl T."/>
            <person name="Merkel B.J."/>
            <person name="Hornburger P."/>
            <person name="Mueller R.-W."/>
            <person name="Bruemmer F."/>
            <person name="Labrenz M."/>
            <person name="Spormann A.M."/>
            <person name="Op Den Camp H."/>
            <person name="Overmann J."/>
            <person name="Amann R."/>
            <person name="Jetten M.S.M."/>
            <person name="Mascher T."/>
            <person name="Medema M.H."/>
            <person name="Devos D.P."/>
            <person name="Kaster A.-K."/>
            <person name="Ovreas L."/>
            <person name="Rohde M."/>
            <person name="Galperin M.Y."/>
            <person name="Jogler C."/>
        </authorList>
    </citation>
    <scope>NUCLEOTIDE SEQUENCE [LARGE SCALE GENOMIC DNA]</scope>
    <source>
        <strain evidence="2 3">Pan54</strain>
    </source>
</reference>
<dbReference type="RefSeq" id="WP_146502085.1">
    <property type="nucleotide sequence ID" value="NZ_SJPG01000001.1"/>
</dbReference>
<proteinExistence type="predicted"/>
<accession>A0A5C5X9S5</accession>
<name>A0A5C5X9S5_9PLAN</name>
<keyword evidence="3" id="KW-1185">Reference proteome</keyword>
<evidence type="ECO:0008006" key="4">
    <source>
        <dbReference type="Google" id="ProtNLM"/>
    </source>
</evidence>
<feature type="transmembrane region" description="Helical" evidence="1">
    <location>
        <begin position="239"/>
        <end position="265"/>
    </location>
</feature>
<dbReference type="AlphaFoldDB" id="A0A5C5X9S5"/>
<keyword evidence="1" id="KW-1133">Transmembrane helix</keyword>
<keyword evidence="1" id="KW-0472">Membrane</keyword>
<organism evidence="2 3">
    <name type="scientific">Rubinisphaera italica</name>
    <dbReference type="NCBI Taxonomy" id="2527969"/>
    <lineage>
        <taxon>Bacteria</taxon>
        <taxon>Pseudomonadati</taxon>
        <taxon>Planctomycetota</taxon>
        <taxon>Planctomycetia</taxon>
        <taxon>Planctomycetales</taxon>
        <taxon>Planctomycetaceae</taxon>
        <taxon>Rubinisphaera</taxon>
    </lineage>
</organism>
<feature type="transmembrane region" description="Helical" evidence="1">
    <location>
        <begin position="92"/>
        <end position="116"/>
    </location>
</feature>
<keyword evidence="1" id="KW-0812">Transmembrane</keyword>
<evidence type="ECO:0000313" key="2">
    <source>
        <dbReference type="EMBL" id="TWT59907.1"/>
    </source>
</evidence>
<sequence length="318" mass="36113">MSQFDQDEVFSPVDNEPTAQTRLKELKATLPEGVAFHLESVFPKVKGWGWKKAFKTKLQYIKNTQEILQDSLHEGEEVLYISKGTRYSFLEYYFMGIWAMMINHTVFVLTNLRLVMIHSSSKGKPKKTLWMIYYSQIEKFKGSWNGMLNLKLKDGKKLAFSGFPKADRKTMPVIFQEALDRYRESGFDPESSQSLENLCTHCKDKVPKHEHDCDNCGATYWKPSELAWRSFIFPSWGDFLMGHTTIAILEMFGGIMTWTTFVVLLVSGIQNSNPEDIIVAFFVVGIAHGIDAAITAHIAGKGLHPKKGPTPLETESPA</sequence>
<evidence type="ECO:0000256" key="1">
    <source>
        <dbReference type="SAM" id="Phobius"/>
    </source>
</evidence>
<comment type="caution">
    <text evidence="2">The sequence shown here is derived from an EMBL/GenBank/DDBJ whole genome shotgun (WGS) entry which is preliminary data.</text>
</comment>
<protein>
    <recommendedName>
        <fullName evidence="4">YokE-like PH domain-containing protein</fullName>
    </recommendedName>
</protein>